<dbReference type="InterPro" id="IPR019780">
    <property type="entry name" value="Germin_Mn-BS"/>
</dbReference>
<name>A0A166VRK2_9HYPO</name>
<evidence type="ECO:0000256" key="2">
    <source>
        <dbReference type="ARBA" id="ARBA00007456"/>
    </source>
</evidence>
<dbReference type="InterPro" id="IPR014710">
    <property type="entry name" value="RmlC-like_jellyroll"/>
</dbReference>
<accession>A0A166VRK2</accession>
<feature type="chain" id="PRO_5007881369" evidence="6">
    <location>
        <begin position="18"/>
        <end position="261"/>
    </location>
</feature>
<keyword evidence="3" id="KW-0964">Secreted</keyword>
<evidence type="ECO:0000256" key="3">
    <source>
        <dbReference type="ARBA" id="ARBA00022525"/>
    </source>
</evidence>
<gene>
    <name evidence="8" type="ORF">BBO_09383</name>
</gene>
<dbReference type="PRINTS" id="PR00325">
    <property type="entry name" value="GERMIN"/>
</dbReference>
<dbReference type="EMBL" id="AZHA01000076">
    <property type="protein sequence ID" value="OAA33954.1"/>
    <property type="molecule type" value="Genomic_DNA"/>
</dbReference>
<dbReference type="Pfam" id="PF00190">
    <property type="entry name" value="Cupin_1"/>
    <property type="match status" value="1"/>
</dbReference>
<evidence type="ECO:0000256" key="1">
    <source>
        <dbReference type="ARBA" id="ARBA00004613"/>
    </source>
</evidence>
<evidence type="ECO:0000256" key="4">
    <source>
        <dbReference type="ARBA" id="ARBA00022723"/>
    </source>
</evidence>
<dbReference type="InterPro" id="IPR006045">
    <property type="entry name" value="Cupin_1"/>
</dbReference>
<evidence type="ECO:0000313" key="9">
    <source>
        <dbReference type="Proteomes" id="UP000076863"/>
    </source>
</evidence>
<dbReference type="PROSITE" id="PS00725">
    <property type="entry name" value="GERMIN"/>
    <property type="match status" value="1"/>
</dbReference>
<protein>
    <submittedName>
        <fullName evidence="8">Spherulin-1B</fullName>
    </submittedName>
</protein>
<dbReference type="PANTHER" id="PTHR31238">
    <property type="entry name" value="GERMIN-LIKE PROTEIN SUBFAMILY 3 MEMBER 3"/>
    <property type="match status" value="1"/>
</dbReference>
<keyword evidence="9" id="KW-1185">Reference proteome</keyword>
<feature type="signal peptide" evidence="6">
    <location>
        <begin position="1"/>
        <end position="17"/>
    </location>
</feature>
<evidence type="ECO:0000313" key="8">
    <source>
        <dbReference type="EMBL" id="OAA33954.1"/>
    </source>
</evidence>
<dbReference type="SMART" id="SM00835">
    <property type="entry name" value="Cupin_1"/>
    <property type="match status" value="1"/>
</dbReference>
<keyword evidence="4" id="KW-0479">Metal-binding</keyword>
<comment type="subcellular location">
    <subcellularLocation>
        <location evidence="1">Secreted</location>
    </subcellularLocation>
</comment>
<feature type="domain" description="Cupin type-1" evidence="7">
    <location>
        <begin position="77"/>
        <end position="225"/>
    </location>
</feature>
<dbReference type="GO" id="GO:0030145">
    <property type="term" value="F:manganese ion binding"/>
    <property type="evidence" value="ECO:0007669"/>
    <property type="project" value="InterPro"/>
</dbReference>
<evidence type="ECO:0000259" key="7">
    <source>
        <dbReference type="SMART" id="SM00835"/>
    </source>
</evidence>
<dbReference type="CDD" id="cd02241">
    <property type="entry name" value="cupin_OxOx"/>
    <property type="match status" value="1"/>
</dbReference>
<dbReference type="OrthoDB" id="1921208at2759"/>
<sequence length="261" mass="27357">MLLTSASTLFLAGAALAAPSSKARAVDINATIPPIVPVNTRGGDADLITKLITAPTAVDRAKLLDQPGDWVFDFKDVDAASRSEAKGRGGLSIAATAKTFPALTANGASMTVAFLGPCGMNTAHVHPRATELNIVVQGRLVTNFVLENGAPPVANTLNTFQMTVFPQGAIHQEFNPDCTDAVFVAAFPDPDAGVSQVAQNFLSLRADVVGATLGGVQTLNGKDIETFRHALPDNIALGIDACLDKCGIQRNAKRHLRELFD</sequence>
<dbReference type="AlphaFoldDB" id="A0A166VRK2"/>
<reference evidence="8 9" key="1">
    <citation type="journal article" date="2016" name="Genome Biol. Evol.">
        <title>Divergent and convergent evolution of fungal pathogenicity.</title>
        <authorList>
            <person name="Shang Y."/>
            <person name="Xiao G."/>
            <person name="Zheng P."/>
            <person name="Cen K."/>
            <person name="Zhan S."/>
            <person name="Wang C."/>
        </authorList>
    </citation>
    <scope>NUCLEOTIDE SEQUENCE [LARGE SCALE GENOMIC DNA]</scope>
    <source>
        <strain evidence="8 9">RCEF 3172</strain>
    </source>
</reference>
<organism evidence="8 9">
    <name type="scientific">Beauveria brongniartii RCEF 3172</name>
    <dbReference type="NCBI Taxonomy" id="1081107"/>
    <lineage>
        <taxon>Eukaryota</taxon>
        <taxon>Fungi</taxon>
        <taxon>Dikarya</taxon>
        <taxon>Ascomycota</taxon>
        <taxon>Pezizomycotina</taxon>
        <taxon>Sordariomycetes</taxon>
        <taxon>Hypocreomycetidae</taxon>
        <taxon>Hypocreales</taxon>
        <taxon>Cordycipitaceae</taxon>
        <taxon>Beauveria</taxon>
        <taxon>Beauveria brongniartii</taxon>
    </lineage>
</organism>
<comment type="caution">
    <text evidence="8">The sequence shown here is derived from an EMBL/GenBank/DDBJ whole genome shotgun (WGS) entry which is preliminary data.</text>
</comment>
<evidence type="ECO:0000256" key="6">
    <source>
        <dbReference type="SAM" id="SignalP"/>
    </source>
</evidence>
<keyword evidence="5" id="KW-0464">Manganese</keyword>
<dbReference type="SUPFAM" id="SSF51182">
    <property type="entry name" value="RmlC-like cupins"/>
    <property type="match status" value="1"/>
</dbReference>
<comment type="similarity">
    <text evidence="2">Belongs to the germin family.</text>
</comment>
<dbReference type="Gene3D" id="2.60.120.10">
    <property type="entry name" value="Jelly Rolls"/>
    <property type="match status" value="1"/>
</dbReference>
<dbReference type="InterPro" id="IPR001929">
    <property type="entry name" value="Germin"/>
</dbReference>
<evidence type="ECO:0000256" key="5">
    <source>
        <dbReference type="ARBA" id="ARBA00023211"/>
    </source>
</evidence>
<dbReference type="Proteomes" id="UP000076863">
    <property type="component" value="Unassembled WGS sequence"/>
</dbReference>
<dbReference type="InterPro" id="IPR011051">
    <property type="entry name" value="RmlC_Cupin_sf"/>
</dbReference>
<dbReference type="GO" id="GO:0005576">
    <property type="term" value="C:extracellular region"/>
    <property type="evidence" value="ECO:0007669"/>
    <property type="project" value="UniProtKB-SubCell"/>
</dbReference>
<proteinExistence type="inferred from homology"/>
<keyword evidence="6" id="KW-0732">Signal</keyword>